<organism evidence="3 4">
    <name type="scientific">Paenibacillus terrae</name>
    <dbReference type="NCBI Taxonomy" id="159743"/>
    <lineage>
        <taxon>Bacteria</taxon>
        <taxon>Bacillati</taxon>
        <taxon>Bacillota</taxon>
        <taxon>Bacilli</taxon>
        <taxon>Bacillales</taxon>
        <taxon>Paenibacillaceae</taxon>
        <taxon>Paenibacillus</taxon>
    </lineage>
</organism>
<dbReference type="Gene3D" id="3.30.470.20">
    <property type="entry name" value="ATP-grasp fold, B domain"/>
    <property type="match status" value="1"/>
</dbReference>
<evidence type="ECO:0000313" key="4">
    <source>
        <dbReference type="Proteomes" id="UP000032534"/>
    </source>
</evidence>
<dbReference type="SUPFAM" id="SSF56059">
    <property type="entry name" value="Glutathione synthetase ATP-binding domain-like"/>
    <property type="match status" value="1"/>
</dbReference>
<reference evidence="3 4" key="1">
    <citation type="submission" date="2014-11" db="EMBL/GenBank/DDBJ databases">
        <title>Draft Genome Sequences of Paenibacillus polymyxa NRRL B-30509 and Paenibacillus terrae NRRL B-30644, Strains from a Poultry Environment that Produce Tridecaptin A and Paenicidins.</title>
        <authorList>
            <person name="van Belkum M.J."/>
            <person name="Lohans C.T."/>
            <person name="Vederas J.C."/>
        </authorList>
    </citation>
    <scope>NUCLEOTIDE SEQUENCE [LARGE SCALE GENOMIC DNA]</scope>
    <source>
        <strain evidence="3 4">NRRL B-30644</strain>
    </source>
</reference>
<dbReference type="InterPro" id="IPR041356">
    <property type="entry name" value="PGM1_C"/>
</dbReference>
<name>A0A0D7X4V8_9BACL</name>
<dbReference type="PROSITE" id="PS50975">
    <property type="entry name" value="ATP_GRASP"/>
    <property type="match status" value="1"/>
</dbReference>
<accession>A0A0D7X4V8</accession>
<dbReference type="GO" id="GO:0005524">
    <property type="term" value="F:ATP binding"/>
    <property type="evidence" value="ECO:0007669"/>
    <property type="project" value="UniProtKB-UniRule"/>
</dbReference>
<sequence length="458" mass="50451">MTTKTINLVEALAHERDHGVLIWLFNIGAEQVWHPSPRKGGMVDRDEQQVVNRMEEMNLLLCRSQDVIVLREQPDQAFLGMLQRLGFNLPRIEVPEPSDPLTPISELVLADEALLARLRVVAEAGHSSSRAKAWLVPYAVTPQEEAIAERCGLELIGAPSSVSARVNDKIFSRLTAQKLGFAVSEGAICADEAAIRRECGRLADLSDGPVKLIIKQPHGASGQGMYMLDELSKLDTLLSVMKRFGGSSPSSGGWLVERWHNKQMDLNYQLCIDEGGGVTMFSLKRQNVDGTVYTGSRVPAELGDALEEEVRRCAYQLGTYLYSIGYTGMASIDGFVDEGGLLVPVIEINGRFTLSTYISFLSSVLGEQHKTLSRYYRNITTTPLTYSRLCGLLAEEGLLYTPERPEGVFVYTAGTLSGTPVKRGYVNRIFTLIMADSWQEAEAYAHRLEDVIAGLASS</sequence>
<feature type="domain" description="ATP-grasp" evidence="2">
    <location>
        <begin position="173"/>
        <end position="377"/>
    </location>
</feature>
<dbReference type="Pfam" id="PF02655">
    <property type="entry name" value="ATP-grasp_3"/>
    <property type="match status" value="1"/>
</dbReference>
<dbReference type="GO" id="GO:0046872">
    <property type="term" value="F:metal ion binding"/>
    <property type="evidence" value="ECO:0007669"/>
    <property type="project" value="InterPro"/>
</dbReference>
<keyword evidence="4" id="KW-1185">Reference proteome</keyword>
<proteinExistence type="predicted"/>
<evidence type="ECO:0000256" key="1">
    <source>
        <dbReference type="PROSITE-ProRule" id="PRU00409"/>
    </source>
</evidence>
<keyword evidence="1" id="KW-0067">ATP-binding</keyword>
<gene>
    <name evidence="3" type="ORF">QD47_08480</name>
</gene>
<dbReference type="RefSeq" id="WP_044645723.1">
    <property type="nucleotide sequence ID" value="NZ_JTHP01000012.1"/>
</dbReference>
<evidence type="ECO:0000259" key="2">
    <source>
        <dbReference type="PROSITE" id="PS50975"/>
    </source>
</evidence>
<dbReference type="InterPro" id="IPR011761">
    <property type="entry name" value="ATP-grasp"/>
</dbReference>
<protein>
    <submittedName>
        <fullName evidence="3">Biotin carboxylase</fullName>
    </submittedName>
</protein>
<dbReference type="OrthoDB" id="20966at2"/>
<dbReference type="Proteomes" id="UP000032534">
    <property type="component" value="Unassembled WGS sequence"/>
</dbReference>
<evidence type="ECO:0000313" key="3">
    <source>
        <dbReference type="EMBL" id="KJD46008.1"/>
    </source>
</evidence>
<dbReference type="PATRIC" id="fig|159743.3.peg.1860"/>
<dbReference type="AlphaFoldDB" id="A0A0D7X4V8"/>
<keyword evidence="1" id="KW-0547">Nucleotide-binding</keyword>
<comment type="caution">
    <text evidence="3">The sequence shown here is derived from an EMBL/GenBank/DDBJ whole genome shotgun (WGS) entry which is preliminary data.</text>
</comment>
<dbReference type="InterPro" id="IPR003806">
    <property type="entry name" value="ATP-grasp_PylC-type"/>
</dbReference>
<dbReference type="EMBL" id="JTHP01000012">
    <property type="protein sequence ID" value="KJD46008.1"/>
    <property type="molecule type" value="Genomic_DNA"/>
</dbReference>
<dbReference type="Pfam" id="PF18604">
    <property type="entry name" value="PreAtp-grasp"/>
    <property type="match status" value="1"/>
</dbReference>
<dbReference type="Pfam" id="PF18105">
    <property type="entry name" value="PGM1_C"/>
    <property type="match status" value="1"/>
</dbReference>
<dbReference type="InterPro" id="IPR040754">
    <property type="entry name" value="PreAtp-grasp"/>
</dbReference>